<name>A0A1M4YPQ4_9HYPH</name>
<dbReference type="Pfam" id="PF01177">
    <property type="entry name" value="Asp_Glu_race"/>
    <property type="match status" value="1"/>
</dbReference>
<keyword evidence="2" id="KW-0413">Isomerase</keyword>
<dbReference type="InterPro" id="IPR001920">
    <property type="entry name" value="Asp/Glu_race"/>
</dbReference>
<organism evidence="3 4">
    <name type="scientific">Kaistia soli DSM 19436</name>
    <dbReference type="NCBI Taxonomy" id="1122133"/>
    <lineage>
        <taxon>Bacteria</taxon>
        <taxon>Pseudomonadati</taxon>
        <taxon>Pseudomonadota</taxon>
        <taxon>Alphaproteobacteria</taxon>
        <taxon>Hyphomicrobiales</taxon>
        <taxon>Kaistiaceae</taxon>
        <taxon>Kaistia</taxon>
    </lineage>
</organism>
<dbReference type="InterPro" id="IPR015942">
    <property type="entry name" value="Asp/Glu/hydantoin_racemase"/>
</dbReference>
<evidence type="ECO:0000313" key="4">
    <source>
        <dbReference type="Proteomes" id="UP000184485"/>
    </source>
</evidence>
<proteinExistence type="inferred from homology"/>
<dbReference type="SUPFAM" id="SSF53681">
    <property type="entry name" value="Aspartate/glutamate racemase"/>
    <property type="match status" value="2"/>
</dbReference>
<dbReference type="EMBL" id="FQUP01000001">
    <property type="protein sequence ID" value="SHF07658.1"/>
    <property type="molecule type" value="Genomic_DNA"/>
</dbReference>
<dbReference type="Gene3D" id="3.40.50.1860">
    <property type="match status" value="2"/>
</dbReference>
<comment type="similarity">
    <text evidence="1">Belongs to the aspartate/glutamate racemases family.</text>
</comment>
<reference evidence="3 4" key="1">
    <citation type="submission" date="2016-11" db="EMBL/GenBank/DDBJ databases">
        <authorList>
            <person name="Jaros S."/>
            <person name="Januszkiewicz K."/>
            <person name="Wedrychowicz H."/>
        </authorList>
    </citation>
    <scope>NUCLEOTIDE SEQUENCE [LARGE SCALE GENOMIC DNA]</scope>
    <source>
        <strain evidence="3 4">DSM 19436</strain>
    </source>
</reference>
<gene>
    <name evidence="3" type="ORF">SAMN02745157_1581</name>
</gene>
<dbReference type="AlphaFoldDB" id="A0A1M4YPQ4"/>
<dbReference type="STRING" id="1122133.SAMN02745157_1581"/>
<protein>
    <submittedName>
        <fullName evidence="3">Aspartate racemase</fullName>
    </submittedName>
</protein>
<dbReference type="Proteomes" id="UP000184485">
    <property type="component" value="Unassembled WGS sequence"/>
</dbReference>
<dbReference type="PANTHER" id="PTHR21198">
    <property type="entry name" value="GLUTAMATE RACEMASE"/>
    <property type="match status" value="1"/>
</dbReference>
<keyword evidence="4" id="KW-1185">Reference proteome</keyword>
<evidence type="ECO:0000256" key="1">
    <source>
        <dbReference type="ARBA" id="ARBA00007847"/>
    </source>
</evidence>
<dbReference type="PANTHER" id="PTHR21198:SF7">
    <property type="entry name" value="ASPARTATE-GLUTAMATE RACEMASE FAMILY"/>
    <property type="match status" value="1"/>
</dbReference>
<evidence type="ECO:0000313" key="3">
    <source>
        <dbReference type="EMBL" id="SHF07658.1"/>
    </source>
</evidence>
<evidence type="ECO:0000256" key="2">
    <source>
        <dbReference type="ARBA" id="ARBA00023235"/>
    </source>
</evidence>
<dbReference type="NCBIfam" id="TIGR00035">
    <property type="entry name" value="asp_race"/>
    <property type="match status" value="1"/>
</dbReference>
<dbReference type="InterPro" id="IPR004380">
    <property type="entry name" value="Asp_race"/>
</dbReference>
<dbReference type="GO" id="GO:0047661">
    <property type="term" value="F:amino-acid racemase activity"/>
    <property type="evidence" value="ECO:0007669"/>
    <property type="project" value="InterPro"/>
</dbReference>
<sequence>MTVIGLIGGMSWESSLIYYRLLNERTRARHGGQRSADILMRSVDFETIVALQKADRWDEAGAVLAQAAAGLEAGGADCVLICTNTMHLVAPAVSRALAVPLIDIIAATGVAVRTAGFKRPLLLSTRYTAEHGFYAERMQASAGIEVMTPASAEARGRVHDIIFSELCQGIVRPASREEMRRIVADGVAAGADCVILGCTELCLLVDDESLACPVFDSTAIHVDAALAFAEGEAAPSIASAA</sequence>
<dbReference type="OrthoDB" id="9803739at2"/>
<accession>A0A1M4YPQ4</accession>
<dbReference type="RefSeq" id="WP_073052134.1">
    <property type="nucleotide sequence ID" value="NZ_FQUP01000001.1"/>
</dbReference>